<gene>
    <name evidence="2" type="ORF">CP985_03330</name>
</gene>
<dbReference type="Proteomes" id="UP000290092">
    <property type="component" value="Unassembled WGS sequence"/>
</dbReference>
<protein>
    <recommendedName>
        <fullName evidence="4">Conjugal transfer protein TraN</fullName>
    </recommendedName>
</protein>
<dbReference type="EMBL" id="NXID01000008">
    <property type="protein sequence ID" value="RXK16456.1"/>
    <property type="molecule type" value="Genomic_DNA"/>
</dbReference>
<reference evidence="2 3" key="1">
    <citation type="submission" date="2017-09" db="EMBL/GenBank/DDBJ databases">
        <title>Genomics of the genus Arcobacter.</title>
        <authorList>
            <person name="Perez-Cataluna A."/>
            <person name="Figueras M.J."/>
            <person name="Salas-Masso N."/>
        </authorList>
    </citation>
    <scope>NUCLEOTIDE SEQUENCE [LARGE SCALE GENOMIC DNA]</scope>
    <source>
        <strain evidence="2 3">CECT 7386</strain>
    </source>
</reference>
<evidence type="ECO:0000313" key="2">
    <source>
        <dbReference type="EMBL" id="RXK16456.1"/>
    </source>
</evidence>
<feature type="signal peptide" evidence="1">
    <location>
        <begin position="1"/>
        <end position="23"/>
    </location>
</feature>
<organism evidence="2 3">
    <name type="scientific">Malaciobacter mytili LMG 24559</name>
    <dbReference type="NCBI Taxonomy" id="1032238"/>
    <lineage>
        <taxon>Bacteria</taxon>
        <taxon>Pseudomonadati</taxon>
        <taxon>Campylobacterota</taxon>
        <taxon>Epsilonproteobacteria</taxon>
        <taxon>Campylobacterales</taxon>
        <taxon>Arcobacteraceae</taxon>
        <taxon>Malaciobacter</taxon>
    </lineage>
</organism>
<evidence type="ECO:0000313" key="3">
    <source>
        <dbReference type="Proteomes" id="UP000290092"/>
    </source>
</evidence>
<comment type="caution">
    <text evidence="2">The sequence shown here is derived from an EMBL/GenBank/DDBJ whole genome shotgun (WGS) entry which is preliminary data.</text>
</comment>
<evidence type="ECO:0008006" key="4">
    <source>
        <dbReference type="Google" id="ProtNLM"/>
    </source>
</evidence>
<proteinExistence type="predicted"/>
<sequence length="1576" mass="175875">MINRYLLLILLLLSIMYSEDTTTQTNPTTEERKAWFFDTTNTTNSGEPSNLKYFKYFDVLPDEISLKIFDDIDVSNLKDKKLFVGYGIVDPKGEDCKVFRKEDMGTPNDITICLAYWRIEREYAKNNKLASENLNTFVKDLRKISRPPIIYKTCKEYKWGKIYEGGKVTCTSYYDRLAGGTCWDNPKQSQCFVNNCGENLIKNCERVDSVTGEETELKGAIFDKGLIKEEDTKAELVTHQFNCPSSPIMGKDECILEEQHIVYPYECKPDSIDENSNKIDGEYIYCDEDKPVFDVEGNITGYIGTCADETKVTCKVNNFKKTKLICEEPIYSTQITSEVKELSQDRSYTDYEVDVLSGEPDEYSANPDCIRINKVEDSRDTKLTVHIVGNGYLDDDIYVLKHAVDGTHYKIYCNMQHAGPSPSQKANMNTCLSKKSYNITDNELTDYFNCSISANVFKAEELKKCLEEKGYTKELAKEITIEKANDIYYCGEIVKGGTATKLYNGTPLSCLRNDGSYSFNQHVEINSTDIVSVQQNSEQEYVNGTPFSVGRNHYRSTVVKIDNVHVAPDTAQSHFPYYPVDIDNGGIYLRTWDNTTSTFSLMFPYAGSFELYFYNKHYQLMAKETLELSDFSSLSYTKAKQLLLGKKMKLAPGIEEDIEKEDGTLELKANRTDDWVEWGGGVFGGRHSKTGQTSQSPNDDYVIDNAVEKVVIKDLITGSIVPIKLVYPLPYPNRVFISKLKVYEHRKYRCYGDYNQVPIGGNGELTYICNTNQKWQEYQDGLVDNLDGVQQWQNEELCQNNCRDYKVCTTETRTINDEEKQGWTCSSKGGQNIGGDLEGNFFSNELNCNSACYSQNSCTSYTDNQCVKISENETHKITDHTGKTVSTRKDLVYRCDKRVDIETGCAKYASVTTEGEVDFNIMGVGYETKDFTKAFEDAMTSANMLEVGTQHIWSGWKGTCVKGKKWDFSYLSDPMTIVSYAMQAYSSWNYMSGGADLDKAGQTANETGEKAAKAQEALKAATDAGVTGAELAALQTAANAAQAAADAAAQALSNVYNNMSSIAKQWEAFKYAISSKIDSAYAGIKDSVGGLFTDGAGNISGTSESLQGIPSNVDNTVNDIGKGLDKIKDTTNSGGSTSLLDTIKEKLGMDINNVSKMPDINTPASENLEAQRELNKNIIKQVAEKKSLTEQAKELLKGIELEWDKSVIGDKSSFINITQGDLIKFGAQAAITLAAPSEAEYKLAERLMGGYAGTNVTTETQNYNACMASIGASLPNLVGWSSSSDPSKELMMPWEHVLRLTPMQLAAISTVTSENYVMSHYMIDNSVNSLTSPTQMSTILVDVVAISPDAYLKAANAVCMGTKTFQASEHISYENNKKDEDGGGMGAGDVALMLVKMIISYYCPPCGFVLTIITDLFTNVFASVNTCKNEMDAMQWDMLHYKTYKFLNFDQCIQTRSYCDEKSSWFGCVRKGYDYCCFDQITTKIFAEGLKEQLYPAGTSPEVKWQDCAGITINDLQNISFQECGPNQDPYINKCFPTSKYSEFQQTLFRQASKGIDISGLTEQVINSMAIEKGMD</sequence>
<dbReference type="KEGG" id="amyt:AMYT_a0091"/>
<name>A0AAX2AL62_9BACT</name>
<evidence type="ECO:0000256" key="1">
    <source>
        <dbReference type="SAM" id="SignalP"/>
    </source>
</evidence>
<dbReference type="RefSeq" id="WP_114843297.1">
    <property type="nucleotide sequence ID" value="NZ_CP031220.1"/>
</dbReference>
<accession>A0AAX2AL62</accession>
<keyword evidence="3" id="KW-1185">Reference proteome</keyword>
<feature type="chain" id="PRO_5043645808" description="Conjugal transfer protein TraN" evidence="1">
    <location>
        <begin position="24"/>
        <end position="1576"/>
    </location>
</feature>
<keyword evidence="1" id="KW-0732">Signal</keyword>